<dbReference type="RefSeq" id="WP_093146950.1">
    <property type="nucleotide sequence ID" value="NZ_FOUP01000001.1"/>
</dbReference>
<dbReference type="OrthoDB" id="9043248at2"/>
<reference evidence="7 8" key="1">
    <citation type="submission" date="2016-10" db="EMBL/GenBank/DDBJ databases">
        <authorList>
            <person name="de Groot N.N."/>
        </authorList>
    </citation>
    <scope>NUCLEOTIDE SEQUENCE [LARGE SCALE GENOMIC DNA]</scope>
    <source>
        <strain evidence="7 8">CPCC 201259</strain>
    </source>
</reference>
<gene>
    <name evidence="6" type="ORF">ATL45_7041</name>
    <name evidence="7" type="ORF">SAMN05421805_1011642</name>
</gene>
<evidence type="ECO:0000256" key="3">
    <source>
        <dbReference type="ARBA" id="ARBA00023295"/>
    </source>
</evidence>
<dbReference type="STRING" id="455193.SAMN05421805_1011642"/>
<feature type="compositionally biased region" description="Basic and acidic residues" evidence="4">
    <location>
        <begin position="229"/>
        <end position="245"/>
    </location>
</feature>
<keyword evidence="9" id="KW-1185">Reference proteome</keyword>
<dbReference type="GO" id="GO:0009313">
    <property type="term" value="P:oligosaccharide catabolic process"/>
    <property type="evidence" value="ECO:0007669"/>
    <property type="project" value="TreeGrafter"/>
</dbReference>
<evidence type="ECO:0000313" key="9">
    <source>
        <dbReference type="Proteomes" id="UP000270697"/>
    </source>
</evidence>
<dbReference type="Pfam" id="PF00128">
    <property type="entry name" value="Alpha-amylase"/>
    <property type="match status" value="1"/>
</dbReference>
<evidence type="ECO:0000256" key="2">
    <source>
        <dbReference type="ARBA" id="ARBA00022801"/>
    </source>
</evidence>
<dbReference type="GO" id="GO:0004556">
    <property type="term" value="F:alpha-amylase activity"/>
    <property type="evidence" value="ECO:0007669"/>
    <property type="project" value="TreeGrafter"/>
</dbReference>
<organism evidence="7 8">
    <name type="scientific">Saccharopolyspora antimicrobica</name>
    <dbReference type="NCBI Taxonomy" id="455193"/>
    <lineage>
        <taxon>Bacteria</taxon>
        <taxon>Bacillati</taxon>
        <taxon>Actinomycetota</taxon>
        <taxon>Actinomycetes</taxon>
        <taxon>Pseudonocardiales</taxon>
        <taxon>Pseudonocardiaceae</taxon>
        <taxon>Saccharopolyspora</taxon>
    </lineage>
</organism>
<dbReference type="Proteomes" id="UP000270697">
    <property type="component" value="Unassembled WGS sequence"/>
</dbReference>
<feature type="domain" description="Glycosyl hydrolase family 13 catalytic" evidence="5">
    <location>
        <begin position="26"/>
        <end position="405"/>
    </location>
</feature>
<feature type="region of interest" description="Disordered" evidence="4">
    <location>
        <begin position="224"/>
        <end position="245"/>
    </location>
</feature>
<dbReference type="SUPFAM" id="SSF51445">
    <property type="entry name" value="(Trans)glycosidases"/>
    <property type="match status" value="1"/>
</dbReference>
<dbReference type="FunFam" id="3.90.400.10:FF:000002">
    <property type="entry name" value="Sucrose isomerase"/>
    <property type="match status" value="1"/>
</dbReference>
<dbReference type="EMBL" id="FOUP01000001">
    <property type="protein sequence ID" value="SFM82007.1"/>
    <property type="molecule type" value="Genomic_DNA"/>
</dbReference>
<evidence type="ECO:0000313" key="8">
    <source>
        <dbReference type="Proteomes" id="UP000199398"/>
    </source>
</evidence>
<accession>A0A1I4TZE3</accession>
<dbReference type="Gene3D" id="3.90.400.10">
    <property type="entry name" value="Oligo-1,6-glucosidase, Domain 2"/>
    <property type="match status" value="1"/>
</dbReference>
<dbReference type="InterPro" id="IPR045857">
    <property type="entry name" value="O16G_dom_2"/>
</dbReference>
<dbReference type="Proteomes" id="UP000199398">
    <property type="component" value="Unassembled WGS sequence"/>
</dbReference>
<dbReference type="AlphaFoldDB" id="A0A1I4TZE3"/>
<evidence type="ECO:0000313" key="7">
    <source>
        <dbReference type="EMBL" id="SFM82007.1"/>
    </source>
</evidence>
<evidence type="ECO:0000256" key="4">
    <source>
        <dbReference type="SAM" id="MobiDB-lite"/>
    </source>
</evidence>
<dbReference type="Gene3D" id="3.20.20.80">
    <property type="entry name" value="Glycosidases"/>
    <property type="match status" value="1"/>
</dbReference>
<sequence>MTAREQWDSDADDAGALWWRWAVIYQIYPRSFADSDSDGVGDLRGIIGKLDYLADTLGVDAIWCGPLYRSPQVDFGYDISDHTDIDPVFGTLEDFDALIAAAHQRGLKVIVDFVPNHTSAEHPWFAESRSSRTAAKRDWYVWADSAPGGGPPSNWTSEQGGSTWEFDETTGQWYLHSFNRAQPDVNWRCPQLRKAMLGVLRFWLDRGVDGFRIDALHMIAKDPGLTDNPVRENAEPNPTDRQHPDFDSQWHVHDRMHPDLHDHIREIRALLAEHSARTGQERIAIGEIEAMPWESWVSFLGDGGTHFNFNFNFVETPWEPAALRAGVEEQEAALPAGAWPNYVLSNHDRPRLATRNGSRSVRIAAMLLLTLRGTPTLYYGDELGLADLPIPEEKWLDPLGRDQARATMPWTSRGNGGFDSGPADAAPWLPVSDEYLRLSVQSQLTEPDSVLNLYRRLLALRRSEPALRHGAFRALDLRAEQCMGYLRSTRRQELAVLLNFGDADTTVGLPGRGRVLLSADVPSAVAEHALRQRFLVRGHSGLLVELDDVVPRQRDA</sequence>
<dbReference type="EMBL" id="RBXX01000002">
    <property type="protein sequence ID" value="RKT88603.1"/>
    <property type="molecule type" value="Genomic_DNA"/>
</dbReference>
<keyword evidence="2" id="KW-0378">Hydrolase</keyword>
<evidence type="ECO:0000313" key="6">
    <source>
        <dbReference type="EMBL" id="RKT88603.1"/>
    </source>
</evidence>
<proteinExistence type="inferred from homology"/>
<dbReference type="InterPro" id="IPR006047">
    <property type="entry name" value="GH13_cat_dom"/>
</dbReference>
<keyword evidence="3" id="KW-0326">Glycosidase</keyword>
<name>A0A1I4TZE3_9PSEU</name>
<evidence type="ECO:0000256" key="1">
    <source>
        <dbReference type="ARBA" id="ARBA00008061"/>
    </source>
</evidence>
<reference evidence="6 9" key="2">
    <citation type="submission" date="2018-10" db="EMBL/GenBank/DDBJ databases">
        <title>Sequencing the genomes of 1000 actinobacteria strains.</title>
        <authorList>
            <person name="Klenk H.-P."/>
        </authorList>
    </citation>
    <scope>NUCLEOTIDE SEQUENCE [LARGE SCALE GENOMIC DNA]</scope>
    <source>
        <strain evidence="6 9">DSM 45119</strain>
    </source>
</reference>
<protein>
    <submittedName>
        <fullName evidence="7">Alpha-glucosidase</fullName>
    </submittedName>
</protein>
<dbReference type="PANTHER" id="PTHR10357:SF179">
    <property type="entry name" value="NEUTRAL AND BASIC AMINO ACID TRANSPORT PROTEIN RBAT"/>
    <property type="match status" value="1"/>
</dbReference>
<dbReference type="InterPro" id="IPR017853">
    <property type="entry name" value="GH"/>
</dbReference>
<evidence type="ECO:0000259" key="5">
    <source>
        <dbReference type="SMART" id="SM00642"/>
    </source>
</evidence>
<comment type="similarity">
    <text evidence="1">Belongs to the glycosyl hydrolase 13 family.</text>
</comment>
<dbReference type="SMART" id="SM00642">
    <property type="entry name" value="Aamy"/>
    <property type="match status" value="1"/>
</dbReference>
<dbReference type="PANTHER" id="PTHR10357">
    <property type="entry name" value="ALPHA-AMYLASE FAMILY MEMBER"/>
    <property type="match status" value="1"/>
</dbReference>